<evidence type="ECO:0000256" key="1">
    <source>
        <dbReference type="ARBA" id="ARBA00004251"/>
    </source>
</evidence>
<reference evidence="18" key="3">
    <citation type="submission" date="2025-09" db="UniProtKB">
        <authorList>
            <consortium name="Ensembl"/>
        </authorList>
    </citation>
    <scope>IDENTIFICATION</scope>
</reference>
<dbReference type="PANTHER" id="PTHR10035">
    <property type="entry name" value="T-CELL SURFACE GLYCOPROTEIN CD3 ZETA CHAIN"/>
    <property type="match status" value="1"/>
</dbReference>
<evidence type="ECO:0000256" key="7">
    <source>
        <dbReference type="ARBA" id="ARBA00022729"/>
    </source>
</evidence>
<evidence type="ECO:0000256" key="10">
    <source>
        <dbReference type="ARBA" id="ARBA00022989"/>
    </source>
</evidence>
<dbReference type="GeneTree" id="ENSGT00390000018208"/>
<dbReference type="Pfam" id="PF02189">
    <property type="entry name" value="ITAM"/>
    <property type="match status" value="1"/>
</dbReference>
<dbReference type="GO" id="GO:0042105">
    <property type="term" value="C:alpha-beta T cell receptor complex"/>
    <property type="evidence" value="ECO:0007669"/>
    <property type="project" value="TreeGrafter"/>
</dbReference>
<evidence type="ECO:0000313" key="19">
    <source>
        <dbReference type="Proteomes" id="UP000314987"/>
    </source>
</evidence>
<feature type="region of interest" description="Disordered" evidence="16">
    <location>
        <begin position="84"/>
        <end position="106"/>
    </location>
</feature>
<evidence type="ECO:0000256" key="17">
    <source>
        <dbReference type="SAM" id="Phobius"/>
    </source>
</evidence>
<reference evidence="18" key="2">
    <citation type="submission" date="2025-08" db="UniProtKB">
        <authorList>
            <consortium name="Ensembl"/>
        </authorList>
    </citation>
    <scope>IDENTIFICATION</scope>
</reference>
<sequence>MQIDSMDANPRAILGMHDAQSFGLADPRLCYLLDGILFVYGVIITALFLRAKFSKTARVSSYQQDQNQLYNELSLGRREEYDILDKRRGRDPEIGGKQRRKHPQETVYNALQKDKMAEAYSEIGMKGENQRRRGKGNDVLYQGLSSATKDTYDALHMQPLPPR</sequence>
<keyword evidence="11" id="KW-1064">Adaptive immunity</keyword>
<gene>
    <name evidence="18" type="primary">CD247</name>
</gene>
<evidence type="ECO:0000256" key="2">
    <source>
        <dbReference type="ARBA" id="ARBA00007280"/>
    </source>
</evidence>
<keyword evidence="8" id="KW-0677">Repeat</keyword>
<dbReference type="Proteomes" id="UP000314987">
    <property type="component" value="Unassembled WGS sequence"/>
</dbReference>
<evidence type="ECO:0000256" key="13">
    <source>
        <dbReference type="ARBA" id="ARBA00023170"/>
    </source>
</evidence>
<feature type="transmembrane region" description="Helical" evidence="17">
    <location>
        <begin position="31"/>
        <end position="49"/>
    </location>
</feature>
<dbReference type="GO" id="GO:0004888">
    <property type="term" value="F:transmembrane signaling receptor activity"/>
    <property type="evidence" value="ECO:0007669"/>
    <property type="project" value="InterPro"/>
</dbReference>
<dbReference type="PROSITE" id="PS51055">
    <property type="entry name" value="ITAM_1"/>
    <property type="match status" value="1"/>
</dbReference>
<organism evidence="18 19">
    <name type="scientific">Vombatus ursinus</name>
    <name type="common">Common wombat</name>
    <dbReference type="NCBI Taxonomy" id="29139"/>
    <lineage>
        <taxon>Eukaryota</taxon>
        <taxon>Metazoa</taxon>
        <taxon>Chordata</taxon>
        <taxon>Craniata</taxon>
        <taxon>Vertebrata</taxon>
        <taxon>Euteleostomi</taxon>
        <taxon>Mammalia</taxon>
        <taxon>Metatheria</taxon>
        <taxon>Diprotodontia</taxon>
        <taxon>Vombatidae</taxon>
        <taxon>Vombatus</taxon>
    </lineage>
</organism>
<dbReference type="GeneID" id="114047575"/>
<evidence type="ECO:0000256" key="9">
    <source>
        <dbReference type="ARBA" id="ARBA00022859"/>
    </source>
</evidence>
<dbReference type="Ensembl" id="ENSVURT00010005324.1">
    <property type="protein sequence ID" value="ENSVURP00010004688.1"/>
    <property type="gene ID" value="ENSVURG00010003723.1"/>
</dbReference>
<name>A0A4X2JYC1_VOMUR</name>
<reference evidence="19" key="1">
    <citation type="submission" date="2018-12" db="EMBL/GenBank/DDBJ databases">
        <authorList>
            <person name="Yazar S."/>
        </authorList>
    </citation>
    <scope>NUCLEOTIDE SEQUENCE [LARGE SCALE GENOMIC DNA]</scope>
</reference>
<keyword evidence="5" id="KW-0597">Phosphoprotein</keyword>
<dbReference type="SMART" id="SM00077">
    <property type="entry name" value="ITAM"/>
    <property type="match status" value="3"/>
</dbReference>
<dbReference type="Pfam" id="PF11628">
    <property type="entry name" value="TCR_zetazeta"/>
    <property type="match status" value="1"/>
</dbReference>
<evidence type="ECO:0000256" key="3">
    <source>
        <dbReference type="ARBA" id="ARBA00020448"/>
    </source>
</evidence>
<protein>
    <recommendedName>
        <fullName evidence="3">T-cell surface glycoprotein CD3 zeta chain</fullName>
    </recommendedName>
    <alternativeName>
        <fullName evidence="14">T-cell receptor T3 zeta chain</fullName>
    </alternativeName>
</protein>
<dbReference type="GO" id="GO:0002250">
    <property type="term" value="P:adaptive immune response"/>
    <property type="evidence" value="ECO:0007669"/>
    <property type="project" value="UniProtKB-KW"/>
</dbReference>
<keyword evidence="10 17" id="KW-1133">Transmembrane helix</keyword>
<keyword evidence="19" id="KW-1185">Reference proteome</keyword>
<evidence type="ECO:0000256" key="16">
    <source>
        <dbReference type="SAM" id="MobiDB-lite"/>
    </source>
</evidence>
<keyword evidence="9" id="KW-0391">Immunity</keyword>
<keyword evidence="13" id="KW-0675">Receptor</keyword>
<comment type="subcellular location">
    <subcellularLocation>
        <location evidence="1">Cell membrane</location>
        <topology evidence="1">Single-pass type I membrane protein</topology>
    </subcellularLocation>
</comment>
<proteinExistence type="inferred from homology"/>
<evidence type="ECO:0000256" key="6">
    <source>
        <dbReference type="ARBA" id="ARBA00022692"/>
    </source>
</evidence>
<dbReference type="InterPro" id="IPR003110">
    <property type="entry name" value="Phos_immunorcpt_sig_ITAM"/>
</dbReference>
<evidence type="ECO:0000256" key="5">
    <source>
        <dbReference type="ARBA" id="ARBA00022553"/>
    </source>
</evidence>
<accession>A0A4X2JYC1</accession>
<keyword evidence="4" id="KW-1003">Cell membrane</keyword>
<evidence type="ECO:0000256" key="8">
    <source>
        <dbReference type="ARBA" id="ARBA00022737"/>
    </source>
</evidence>
<dbReference type="InterPro" id="IPR024128">
    <property type="entry name" value="T-cell_CD3_zeta"/>
</dbReference>
<evidence type="ECO:0000313" key="18">
    <source>
        <dbReference type="Ensembl" id="ENSVURP00010004688.1"/>
    </source>
</evidence>
<dbReference type="AlphaFoldDB" id="A0A4X2JYC1"/>
<dbReference type="PANTHER" id="PTHR10035:SF2">
    <property type="entry name" value="T-CELL SURFACE GLYCOPROTEIN CD3 ZETA CHAIN"/>
    <property type="match status" value="1"/>
</dbReference>
<keyword evidence="7" id="KW-0732">Signal</keyword>
<evidence type="ECO:0000256" key="15">
    <source>
        <dbReference type="ARBA" id="ARBA00045360"/>
    </source>
</evidence>
<dbReference type="RefSeq" id="XP_027724210.1">
    <property type="nucleotide sequence ID" value="XM_027868409.1"/>
</dbReference>
<keyword evidence="12 17" id="KW-0472">Membrane</keyword>
<evidence type="ECO:0000256" key="11">
    <source>
        <dbReference type="ARBA" id="ARBA00023130"/>
    </source>
</evidence>
<comment type="similarity">
    <text evidence="2">Belongs to the CD3Z/FCER1G family.</text>
</comment>
<evidence type="ECO:0000256" key="14">
    <source>
        <dbReference type="ARBA" id="ARBA00030941"/>
    </source>
</evidence>
<feature type="compositionally biased region" description="Basic and acidic residues" evidence="16">
    <location>
        <begin position="84"/>
        <end position="96"/>
    </location>
</feature>
<dbReference type="CTD" id="919"/>
<dbReference type="InterPro" id="IPR021663">
    <property type="entry name" value="CD3_zeta/IgE_Fc_rcpt_gamma"/>
</dbReference>
<evidence type="ECO:0000256" key="4">
    <source>
        <dbReference type="ARBA" id="ARBA00022475"/>
    </source>
</evidence>
<keyword evidence="6 17" id="KW-0812">Transmembrane</keyword>
<dbReference type="GO" id="GO:0050852">
    <property type="term" value="P:T cell receptor signaling pathway"/>
    <property type="evidence" value="ECO:0007669"/>
    <property type="project" value="TreeGrafter"/>
</dbReference>
<comment type="function">
    <text evidence="15">Part of the TCR-CD3 complex present on T-lymphocyte cell surface that plays an essential role in adaptive immune response. When antigen presenting cells (APCs) activate T-cell receptor (TCR), TCR-mediated signals are transmitted across the cell membrane by the CD3 chains CD3D, CD3E, CD3G and CD3Z. All CD3 chains contain immunoreceptor tyrosine-based activation motifs (ITAMs) in their cytoplasmic domain. Upon TCR engagement, these motifs become phosphorylated by Src family protein tyrosine kinases LCK and FYN, resulting in the activation of downstream signaling pathways. CD3Z ITAMs phosphorylation creates multiple docking sites for the protein kinase ZAP70 leading to ZAP70 phosphorylation and its conversion into a catalytically active enzyme. Plays an important role in intrathymic T-cell differentiation. Additionally, participates in the activity-dependent synapse formation of retinal ganglion cells (RGCs) in both the retina and dorsal lateral geniculate nucleus (dLGN).</text>
</comment>
<evidence type="ECO:0000256" key="12">
    <source>
        <dbReference type="ARBA" id="ARBA00023136"/>
    </source>
</evidence>